<sequence>MLKKNDKLTVTISALTYAGLGFVKINEFPVFIYNSLPGEEVEIQILKVLKKYAFARVVKFLSYSPDRNQEIDYHSIQSGLAPLSHLKYQAQLSFKENQIKETLHKFGIDNPVESIIPSPKETHYRNKSQVPVRLVKGQLSVGFFRAHSHHLVPTEDFLLQESVIDQNIIKVRDILRKLEISSYDEDTQRGVVRNIMLRFGKFTGELMLILVVNQKDVPRLKKLKHELQSSCPEITSFILNYNFKNTNVILGPTNKVIYGSPYLTDKILTNTFKISPLSFYQVNPLQTENLYRIAAEYGNLKSTDTVMDAYSGIGTVGISLADRVKQVIGVESVQQAVEDALNNAQLNHYDNVKYVCGKAEEVIDQWISEGLKVNKIFVDPPRKGLAKNFIEQSVKMQPEIIVYVSCNPATLGRDLAIYKELGYAIKKIQPVDLFPQTTHVESVTMLEKNRTF</sequence>
<dbReference type="InterPro" id="IPR010280">
    <property type="entry name" value="U5_MeTrfase_fam"/>
</dbReference>
<dbReference type="InterPro" id="IPR030390">
    <property type="entry name" value="MeTrfase_TrmA_AS"/>
</dbReference>
<reference evidence="7 8" key="1">
    <citation type="journal article" date="2023" name="Microbiol. Spectr.">
        <title>Symbiosis of Carpenter Bees with Uncharacterized Lactic Acid Bacteria Showing NAD Auxotrophy.</title>
        <authorList>
            <person name="Kawasaki S."/>
            <person name="Ozawa K."/>
            <person name="Mori T."/>
            <person name="Yamamoto A."/>
            <person name="Ito M."/>
            <person name="Ohkuma M."/>
            <person name="Sakamoto M."/>
            <person name="Matsutani M."/>
        </authorList>
    </citation>
    <scope>NUCLEOTIDE SEQUENCE [LARGE SCALE GENOMIC DNA]</scope>
    <source>
        <strain evidence="7 8">XA3</strain>
    </source>
</reference>
<evidence type="ECO:0000313" key="8">
    <source>
        <dbReference type="Proteomes" id="UP001321861"/>
    </source>
</evidence>
<keyword evidence="1 4" id="KW-0489">Methyltransferase</keyword>
<dbReference type="Proteomes" id="UP001321861">
    <property type="component" value="Chromosome"/>
</dbReference>
<dbReference type="Pfam" id="PF05958">
    <property type="entry name" value="tRNA_U5-meth_tr"/>
    <property type="match status" value="1"/>
</dbReference>
<feature type="binding site" evidence="4">
    <location>
        <position position="331"/>
    </location>
    <ligand>
        <name>S-adenosyl-L-methionine</name>
        <dbReference type="ChEBI" id="CHEBI:59789"/>
    </ligand>
</feature>
<accession>A0AAU9D170</accession>
<dbReference type="RefSeq" id="WP_317636362.1">
    <property type="nucleotide sequence ID" value="NZ_AP026802.1"/>
</dbReference>
<evidence type="ECO:0000256" key="4">
    <source>
        <dbReference type="PROSITE-ProRule" id="PRU01024"/>
    </source>
</evidence>
<keyword evidence="3 4" id="KW-0949">S-adenosyl-L-methionine</keyword>
<feature type="domain" description="TRAM" evidence="6">
    <location>
        <begin position="1"/>
        <end position="59"/>
    </location>
</feature>
<feature type="binding site" evidence="4">
    <location>
        <position position="310"/>
    </location>
    <ligand>
        <name>S-adenosyl-L-methionine</name>
        <dbReference type="ChEBI" id="CHEBI:59789"/>
    </ligand>
</feature>
<evidence type="ECO:0000256" key="2">
    <source>
        <dbReference type="ARBA" id="ARBA00022679"/>
    </source>
</evidence>
<dbReference type="InterPro" id="IPR012340">
    <property type="entry name" value="NA-bd_OB-fold"/>
</dbReference>
<dbReference type="InterPro" id="IPR030391">
    <property type="entry name" value="MeTrfase_TrmA_CS"/>
</dbReference>
<dbReference type="EMBL" id="AP026802">
    <property type="protein sequence ID" value="BDR58461.1"/>
    <property type="molecule type" value="Genomic_DNA"/>
</dbReference>
<dbReference type="PROSITE" id="PS01230">
    <property type="entry name" value="TRMA_1"/>
    <property type="match status" value="1"/>
</dbReference>
<evidence type="ECO:0000256" key="5">
    <source>
        <dbReference type="PROSITE-ProRule" id="PRU10015"/>
    </source>
</evidence>
<dbReference type="Gene3D" id="2.40.50.1070">
    <property type="match status" value="1"/>
</dbReference>
<dbReference type="AlphaFoldDB" id="A0AAU9D170"/>
<evidence type="ECO:0000256" key="1">
    <source>
        <dbReference type="ARBA" id="ARBA00022603"/>
    </source>
</evidence>
<feature type="binding site" evidence="4">
    <location>
        <position position="379"/>
    </location>
    <ligand>
        <name>S-adenosyl-L-methionine</name>
        <dbReference type="ChEBI" id="CHEBI:59789"/>
    </ligand>
</feature>
<dbReference type="PROSITE" id="PS01231">
    <property type="entry name" value="TRMA_2"/>
    <property type="match status" value="1"/>
</dbReference>
<feature type="active site" description="Nucleophile" evidence="4">
    <location>
        <position position="406"/>
    </location>
</feature>
<evidence type="ECO:0000313" key="7">
    <source>
        <dbReference type="EMBL" id="BDR58461.1"/>
    </source>
</evidence>
<keyword evidence="8" id="KW-1185">Reference proteome</keyword>
<evidence type="ECO:0000259" key="6">
    <source>
        <dbReference type="PROSITE" id="PS50926"/>
    </source>
</evidence>
<dbReference type="PROSITE" id="PS51687">
    <property type="entry name" value="SAM_MT_RNA_M5U"/>
    <property type="match status" value="1"/>
</dbReference>
<gene>
    <name evidence="7" type="ORF">XA3_09020</name>
</gene>
<proteinExistence type="inferred from homology"/>
<keyword evidence="2 4" id="KW-0808">Transferase</keyword>
<dbReference type="Pfam" id="PF01938">
    <property type="entry name" value="TRAM"/>
    <property type="match status" value="1"/>
</dbReference>
<dbReference type="NCBIfam" id="TIGR00479">
    <property type="entry name" value="rumA"/>
    <property type="match status" value="1"/>
</dbReference>
<dbReference type="KEGG" id="xap:XA3_09020"/>
<dbReference type="PROSITE" id="PS50926">
    <property type="entry name" value="TRAM"/>
    <property type="match status" value="1"/>
</dbReference>
<name>A0AAU9D170_9LACO</name>
<comment type="similarity">
    <text evidence="4">Belongs to the class I-like SAM-binding methyltransferase superfamily. RNA M5U methyltransferase family.</text>
</comment>
<dbReference type="InterPro" id="IPR002792">
    <property type="entry name" value="TRAM_dom"/>
</dbReference>
<dbReference type="Gene3D" id="3.40.50.150">
    <property type="entry name" value="Vaccinia Virus protein VP39"/>
    <property type="match status" value="1"/>
</dbReference>
<dbReference type="PANTHER" id="PTHR11061:SF30">
    <property type="entry name" value="TRNA (URACIL(54)-C(5))-METHYLTRANSFERASE"/>
    <property type="match status" value="1"/>
</dbReference>
<dbReference type="CDD" id="cd02440">
    <property type="entry name" value="AdoMet_MTases"/>
    <property type="match status" value="1"/>
</dbReference>
<dbReference type="GO" id="GO:0070041">
    <property type="term" value="F:rRNA (uridine-C5-)-methyltransferase activity"/>
    <property type="evidence" value="ECO:0007669"/>
    <property type="project" value="TreeGrafter"/>
</dbReference>
<dbReference type="GO" id="GO:0070475">
    <property type="term" value="P:rRNA base methylation"/>
    <property type="evidence" value="ECO:0007669"/>
    <property type="project" value="TreeGrafter"/>
</dbReference>
<feature type="binding site" evidence="4">
    <location>
        <position position="281"/>
    </location>
    <ligand>
        <name>S-adenosyl-L-methionine</name>
        <dbReference type="ChEBI" id="CHEBI:59789"/>
    </ligand>
</feature>
<dbReference type="InterPro" id="IPR029063">
    <property type="entry name" value="SAM-dependent_MTases_sf"/>
</dbReference>
<feature type="active site" evidence="5">
    <location>
        <position position="406"/>
    </location>
</feature>
<dbReference type="FunFam" id="2.40.50.1070:FF:000003">
    <property type="entry name" value="23S rRNA (Uracil-5-)-methyltransferase RumA"/>
    <property type="match status" value="1"/>
</dbReference>
<protein>
    <submittedName>
        <fullName evidence="7">23S rRNA (Uracil-5-)-methyltransferase RumA</fullName>
    </submittedName>
</protein>
<dbReference type="PANTHER" id="PTHR11061">
    <property type="entry name" value="RNA M5U METHYLTRANSFERASE"/>
    <property type="match status" value="1"/>
</dbReference>
<evidence type="ECO:0000256" key="3">
    <source>
        <dbReference type="ARBA" id="ARBA00022691"/>
    </source>
</evidence>
<dbReference type="Gene3D" id="2.40.50.140">
    <property type="entry name" value="Nucleic acid-binding proteins"/>
    <property type="match status" value="1"/>
</dbReference>
<dbReference type="SUPFAM" id="SSF53335">
    <property type="entry name" value="S-adenosyl-L-methionine-dependent methyltransferases"/>
    <property type="match status" value="1"/>
</dbReference>
<dbReference type="SUPFAM" id="SSF50249">
    <property type="entry name" value="Nucleic acid-binding proteins"/>
    <property type="match status" value="1"/>
</dbReference>
<dbReference type="FunFam" id="3.40.50.150:FF:000009">
    <property type="entry name" value="23S rRNA (Uracil(1939)-C(5))-methyltransferase RlmD"/>
    <property type="match status" value="1"/>
</dbReference>
<organism evidence="7 8">
    <name type="scientific">Xylocopilactobacillus apicola</name>
    <dbReference type="NCBI Taxonomy" id="2932184"/>
    <lineage>
        <taxon>Bacteria</taxon>
        <taxon>Bacillati</taxon>
        <taxon>Bacillota</taxon>
        <taxon>Bacilli</taxon>
        <taxon>Lactobacillales</taxon>
        <taxon>Lactobacillaceae</taxon>
        <taxon>Xylocopilactobacillus</taxon>
    </lineage>
</organism>